<dbReference type="Proteomes" id="UP000449906">
    <property type="component" value="Unassembled WGS sequence"/>
</dbReference>
<dbReference type="EMBL" id="WBVM01000001">
    <property type="protein sequence ID" value="KAB2811491.1"/>
    <property type="molecule type" value="Genomic_DNA"/>
</dbReference>
<dbReference type="InterPro" id="IPR025363">
    <property type="entry name" value="DUF4267"/>
</dbReference>
<keyword evidence="1" id="KW-0812">Transmembrane</keyword>
<keyword evidence="1" id="KW-0472">Membrane</keyword>
<dbReference type="RefSeq" id="WP_151578972.1">
    <property type="nucleotide sequence ID" value="NZ_CP182503.1"/>
</dbReference>
<keyword evidence="1" id="KW-1133">Transmembrane helix</keyword>
<evidence type="ECO:0000313" key="3">
    <source>
        <dbReference type="Proteomes" id="UP000449906"/>
    </source>
</evidence>
<evidence type="ECO:0000313" key="2">
    <source>
        <dbReference type="EMBL" id="KAB2811491.1"/>
    </source>
</evidence>
<organism evidence="2 3">
    <name type="scientific">Nocardioides simplex</name>
    <name type="common">Arthrobacter simplex</name>
    <dbReference type="NCBI Taxonomy" id="2045"/>
    <lineage>
        <taxon>Bacteria</taxon>
        <taxon>Bacillati</taxon>
        <taxon>Actinomycetota</taxon>
        <taxon>Actinomycetes</taxon>
        <taxon>Propionibacteriales</taxon>
        <taxon>Nocardioidaceae</taxon>
        <taxon>Pimelobacter</taxon>
    </lineage>
</organism>
<comment type="caution">
    <text evidence="2">The sequence shown here is derived from an EMBL/GenBank/DDBJ whole genome shotgun (WGS) entry which is preliminary data.</text>
</comment>
<sequence>MDPVTGLSLGRIALGVGALAAPTTAAKAFGLDPASNPQLPFFGRMFGAREIALGAVTLASKGRLRRNLTLVGIAVDGADAATGVLELKGDAVPKPSAGMLAGVALGAVGSGLVALVLNRGGGAAQ</sequence>
<dbReference type="AlphaFoldDB" id="A0A7J5DZN8"/>
<evidence type="ECO:0000256" key="1">
    <source>
        <dbReference type="SAM" id="Phobius"/>
    </source>
</evidence>
<feature type="transmembrane region" description="Helical" evidence="1">
    <location>
        <begin position="97"/>
        <end position="117"/>
    </location>
</feature>
<protein>
    <submittedName>
        <fullName evidence="2">DUF4267 domain-containing protein</fullName>
    </submittedName>
</protein>
<gene>
    <name evidence="2" type="ORF">F9L07_06285</name>
</gene>
<accession>A0A7J5DZN8</accession>
<name>A0A7J5DZN8_NOCSI</name>
<dbReference type="Pfam" id="PF14087">
    <property type="entry name" value="DUF4267"/>
    <property type="match status" value="1"/>
</dbReference>
<reference evidence="2 3" key="1">
    <citation type="submission" date="2019-09" db="EMBL/GenBank/DDBJ databases">
        <title>Pimelobacter sp. isolated from Paulinella.</title>
        <authorList>
            <person name="Jeong S.E."/>
        </authorList>
    </citation>
    <scope>NUCLEOTIDE SEQUENCE [LARGE SCALE GENOMIC DNA]</scope>
    <source>
        <strain evidence="2 3">Pch-N</strain>
    </source>
</reference>
<proteinExistence type="predicted"/>